<name>A0A6J5T3W8_9CAUD</name>
<sequence length="74" mass="8763">MNEMTELEGQGFVWLLKQLYVGRVVEYHRPHYPNHILYVHIVRFEEKCGWTLGTGIVVNNLGREHTISLEEIRL</sequence>
<reference evidence="1" key="1">
    <citation type="submission" date="2020-05" db="EMBL/GenBank/DDBJ databases">
        <authorList>
            <person name="Chiriac C."/>
            <person name="Salcher M."/>
            <person name="Ghai R."/>
            <person name="Kavagutti S V."/>
        </authorList>
    </citation>
    <scope>NUCLEOTIDE SEQUENCE</scope>
</reference>
<proteinExistence type="predicted"/>
<protein>
    <submittedName>
        <fullName evidence="1">Uncharacterized protein</fullName>
    </submittedName>
</protein>
<accession>A0A6J5T3W8</accession>
<gene>
    <name evidence="1" type="ORF">UFOVP1655_107</name>
</gene>
<dbReference type="EMBL" id="LR797523">
    <property type="protein sequence ID" value="CAB4222462.1"/>
    <property type="molecule type" value="Genomic_DNA"/>
</dbReference>
<evidence type="ECO:0000313" key="1">
    <source>
        <dbReference type="EMBL" id="CAB4222462.1"/>
    </source>
</evidence>
<organism evidence="1">
    <name type="scientific">uncultured Caudovirales phage</name>
    <dbReference type="NCBI Taxonomy" id="2100421"/>
    <lineage>
        <taxon>Viruses</taxon>
        <taxon>Duplodnaviria</taxon>
        <taxon>Heunggongvirae</taxon>
        <taxon>Uroviricota</taxon>
        <taxon>Caudoviricetes</taxon>
        <taxon>Peduoviridae</taxon>
        <taxon>Maltschvirus</taxon>
        <taxon>Maltschvirus maltsch</taxon>
    </lineage>
</organism>